<keyword evidence="3" id="KW-1185">Reference proteome</keyword>
<evidence type="ECO:0000313" key="3">
    <source>
        <dbReference type="Proteomes" id="UP000053815"/>
    </source>
</evidence>
<accession>A0A0C9M4H1</accession>
<feature type="compositionally biased region" description="Basic and acidic residues" evidence="1">
    <location>
        <begin position="26"/>
        <end position="39"/>
    </location>
</feature>
<dbReference type="OrthoDB" id="2214365at2759"/>
<evidence type="ECO:0008006" key="4">
    <source>
        <dbReference type="Google" id="ProtNLM"/>
    </source>
</evidence>
<evidence type="ECO:0000256" key="1">
    <source>
        <dbReference type="SAM" id="MobiDB-lite"/>
    </source>
</evidence>
<reference evidence="2" key="1">
    <citation type="submission" date="2014-09" db="EMBL/GenBank/DDBJ databases">
        <title>Draft genome sequence of an oleaginous Mucoromycotina fungus Mucor ambiguus NBRC6742.</title>
        <authorList>
            <person name="Takeda I."/>
            <person name="Yamane N."/>
            <person name="Morita T."/>
            <person name="Tamano K."/>
            <person name="Machida M."/>
            <person name="Baker S."/>
            <person name="Koike H."/>
        </authorList>
    </citation>
    <scope>NUCLEOTIDE SEQUENCE</scope>
    <source>
        <strain evidence="2">NBRC 6742</strain>
    </source>
</reference>
<feature type="region of interest" description="Disordered" evidence="1">
    <location>
        <begin position="26"/>
        <end position="48"/>
    </location>
</feature>
<dbReference type="InterPro" id="IPR009057">
    <property type="entry name" value="Homeodomain-like_sf"/>
</dbReference>
<dbReference type="Proteomes" id="UP000053815">
    <property type="component" value="Unassembled WGS sequence"/>
</dbReference>
<dbReference type="STRING" id="91626.A0A0C9M4H1"/>
<dbReference type="EMBL" id="DF836345">
    <property type="protein sequence ID" value="GAN04156.1"/>
    <property type="molecule type" value="Genomic_DNA"/>
</dbReference>
<dbReference type="SUPFAM" id="SSF46689">
    <property type="entry name" value="Homeodomain-like"/>
    <property type="match status" value="1"/>
</dbReference>
<organism evidence="2">
    <name type="scientific">Mucor ambiguus</name>
    <dbReference type="NCBI Taxonomy" id="91626"/>
    <lineage>
        <taxon>Eukaryota</taxon>
        <taxon>Fungi</taxon>
        <taxon>Fungi incertae sedis</taxon>
        <taxon>Mucoromycota</taxon>
        <taxon>Mucoromycotina</taxon>
        <taxon>Mucoromycetes</taxon>
        <taxon>Mucorales</taxon>
        <taxon>Mucorineae</taxon>
        <taxon>Mucoraceae</taxon>
        <taxon>Mucor</taxon>
    </lineage>
</organism>
<sequence>MEDVLTQVNDPNIVLETIISRETYLKTKRPEKPSDESSSRKQLKSTNLKPPGWSYNTYSDFTRESFIDRMLESPQEHGLIAKIAKDLNINYRTAVRWWHFYEETEEIAYKKSELNSGRISSFTAEHNKHINELLDNDPQLYSDDIIKSLTEQFEGCKISKAQMNTHLRNTMLITIKKPTFEPEVKTQLKIYRQDMHGLWTGETQTWILQETASLLMKPVFI</sequence>
<protein>
    <recommendedName>
        <fullName evidence="4">Homeodomain-like DNA binding domain-containing transcription factor</fullName>
    </recommendedName>
</protein>
<proteinExistence type="predicted"/>
<dbReference type="AlphaFoldDB" id="A0A0C9M4H1"/>
<gene>
    <name evidence="2" type="ORF">MAM1_0056c03616</name>
</gene>
<name>A0A0C9M4H1_9FUNG</name>
<evidence type="ECO:0000313" key="2">
    <source>
        <dbReference type="EMBL" id="GAN04156.1"/>
    </source>
</evidence>